<dbReference type="GO" id="GO:0015171">
    <property type="term" value="F:amino acid transmembrane transporter activity"/>
    <property type="evidence" value="ECO:0007669"/>
    <property type="project" value="TreeGrafter"/>
</dbReference>
<comment type="caution">
    <text evidence="7">The sequence shown here is derived from an EMBL/GenBank/DDBJ whole genome shotgun (WGS) entry which is preliminary data.</text>
</comment>
<accession>A0A242A5S7</accession>
<evidence type="ECO:0000256" key="3">
    <source>
        <dbReference type="ARBA" id="ARBA00022692"/>
    </source>
</evidence>
<keyword evidence="3 6" id="KW-0812">Transmembrane</keyword>
<dbReference type="GO" id="GO:0033228">
    <property type="term" value="P:cysteine export across plasma membrane"/>
    <property type="evidence" value="ECO:0007669"/>
    <property type="project" value="TreeGrafter"/>
</dbReference>
<comment type="subcellular location">
    <subcellularLocation>
        <location evidence="1">Cell membrane</location>
        <topology evidence="1">Multi-pass membrane protein</topology>
    </subcellularLocation>
</comment>
<dbReference type="AlphaFoldDB" id="A0A242A5S7"/>
<sequence>MLSYSEYVLIVIKHAINNETLSRYQERLLFVTNSLAFISYIIVASFSPGPNAILSMAHGGKYRLRKSILFNWGIFIGVLVVMNICAFFSRMLLTIFPSFQSIMIWIGAAYILYLAWQTLKSQTKSDASVEEQEHIFVQGILLQFASPNTLLYGITVYSSFILPHYETPAALSFFSLLLAVVAFIFTACWTVFGALFQHFIRKYTYWVNVTLALLLVYSAVALIMRNF</sequence>
<keyword evidence="2" id="KW-1003">Cell membrane</keyword>
<dbReference type="GO" id="GO:0005886">
    <property type="term" value="C:plasma membrane"/>
    <property type="evidence" value="ECO:0007669"/>
    <property type="project" value="UniProtKB-SubCell"/>
</dbReference>
<name>A0A242A5S7_9ENTE</name>
<proteinExistence type="predicted"/>
<dbReference type="PANTHER" id="PTHR30086:SF20">
    <property type="entry name" value="ARGININE EXPORTER PROTEIN ARGO-RELATED"/>
    <property type="match status" value="1"/>
</dbReference>
<evidence type="ECO:0000256" key="2">
    <source>
        <dbReference type="ARBA" id="ARBA00022475"/>
    </source>
</evidence>
<dbReference type="EMBL" id="NGKU01000001">
    <property type="protein sequence ID" value="OTN75963.1"/>
    <property type="molecule type" value="Genomic_DNA"/>
</dbReference>
<gene>
    <name evidence="7" type="ORF">A5886_001039</name>
</gene>
<keyword evidence="4 6" id="KW-1133">Transmembrane helix</keyword>
<organism evidence="7 8">
    <name type="scientific">Candidatus Enterococcus testudinis</name>
    <dbReference type="NCBI Taxonomy" id="1834191"/>
    <lineage>
        <taxon>Bacteria</taxon>
        <taxon>Bacillati</taxon>
        <taxon>Bacillota</taxon>
        <taxon>Bacilli</taxon>
        <taxon>Lactobacillales</taxon>
        <taxon>Enterococcaceae</taxon>
        <taxon>Enterococcus</taxon>
    </lineage>
</organism>
<reference evidence="7 8" key="1">
    <citation type="submission" date="2017-05" db="EMBL/GenBank/DDBJ databases">
        <title>The Genome Sequence of Enterococcus sp. 8G7_MSG3316.</title>
        <authorList>
            <consortium name="The Broad Institute Genomics Platform"/>
            <consortium name="The Broad Institute Genomic Center for Infectious Diseases"/>
            <person name="Earl A."/>
            <person name="Manson A."/>
            <person name="Schwartman J."/>
            <person name="Gilmore M."/>
            <person name="Abouelleil A."/>
            <person name="Cao P."/>
            <person name="Chapman S."/>
            <person name="Cusick C."/>
            <person name="Shea T."/>
            <person name="Young S."/>
            <person name="Neafsey D."/>
            <person name="Nusbaum C."/>
            <person name="Birren B."/>
        </authorList>
    </citation>
    <scope>NUCLEOTIDE SEQUENCE [LARGE SCALE GENOMIC DNA]</scope>
    <source>
        <strain evidence="7 8">8G7_MSG3316</strain>
    </source>
</reference>
<evidence type="ECO:0000256" key="5">
    <source>
        <dbReference type="ARBA" id="ARBA00023136"/>
    </source>
</evidence>
<keyword evidence="8" id="KW-1185">Reference proteome</keyword>
<evidence type="ECO:0000256" key="6">
    <source>
        <dbReference type="SAM" id="Phobius"/>
    </source>
</evidence>
<feature type="transmembrane region" description="Helical" evidence="6">
    <location>
        <begin position="68"/>
        <end position="89"/>
    </location>
</feature>
<dbReference type="STRING" id="1834191.A5886_001039"/>
<feature type="transmembrane region" description="Helical" evidence="6">
    <location>
        <begin position="203"/>
        <end position="224"/>
    </location>
</feature>
<feature type="transmembrane region" description="Helical" evidence="6">
    <location>
        <begin position="28"/>
        <end position="47"/>
    </location>
</feature>
<evidence type="ECO:0008006" key="9">
    <source>
        <dbReference type="Google" id="ProtNLM"/>
    </source>
</evidence>
<evidence type="ECO:0000313" key="8">
    <source>
        <dbReference type="Proteomes" id="UP000195043"/>
    </source>
</evidence>
<evidence type="ECO:0000256" key="1">
    <source>
        <dbReference type="ARBA" id="ARBA00004651"/>
    </source>
</evidence>
<dbReference type="PANTHER" id="PTHR30086">
    <property type="entry name" value="ARGININE EXPORTER PROTEIN ARGO"/>
    <property type="match status" value="1"/>
</dbReference>
<evidence type="ECO:0000256" key="4">
    <source>
        <dbReference type="ARBA" id="ARBA00022989"/>
    </source>
</evidence>
<feature type="transmembrane region" description="Helical" evidence="6">
    <location>
        <begin position="169"/>
        <end position="196"/>
    </location>
</feature>
<feature type="transmembrane region" description="Helical" evidence="6">
    <location>
        <begin position="95"/>
        <end position="115"/>
    </location>
</feature>
<feature type="transmembrane region" description="Helical" evidence="6">
    <location>
        <begin position="135"/>
        <end position="157"/>
    </location>
</feature>
<dbReference type="Proteomes" id="UP000195043">
    <property type="component" value="Unassembled WGS sequence"/>
</dbReference>
<protein>
    <recommendedName>
        <fullName evidence="9">Lysine transporter LysE</fullName>
    </recommendedName>
</protein>
<keyword evidence="5 6" id="KW-0472">Membrane</keyword>
<dbReference type="InterPro" id="IPR001123">
    <property type="entry name" value="LeuE-type"/>
</dbReference>
<dbReference type="Pfam" id="PF01810">
    <property type="entry name" value="LysE"/>
    <property type="match status" value="1"/>
</dbReference>
<evidence type="ECO:0000313" key="7">
    <source>
        <dbReference type="EMBL" id="OTN75963.1"/>
    </source>
</evidence>